<keyword evidence="3" id="KW-1133">Transmembrane helix</keyword>
<feature type="domain" description="SSD" evidence="4">
    <location>
        <begin position="146"/>
        <end position="303"/>
    </location>
</feature>
<reference evidence="5" key="1">
    <citation type="submission" date="2021-01" db="EMBL/GenBank/DDBJ databases">
        <authorList>
            <person name="Corre E."/>
            <person name="Pelletier E."/>
            <person name="Niang G."/>
            <person name="Scheremetjew M."/>
            <person name="Finn R."/>
            <person name="Kale V."/>
            <person name="Holt S."/>
            <person name="Cochrane G."/>
            <person name="Meng A."/>
            <person name="Brown T."/>
            <person name="Cohen L."/>
        </authorList>
    </citation>
    <scope>NUCLEOTIDE SEQUENCE</scope>
    <source>
        <strain evidence="5">CCMP127</strain>
    </source>
</reference>
<feature type="transmembrane region" description="Helical" evidence="3">
    <location>
        <begin position="638"/>
        <end position="658"/>
    </location>
</feature>
<protein>
    <recommendedName>
        <fullName evidence="4">SSD domain-containing protein</fullName>
    </recommendedName>
</protein>
<gene>
    <name evidence="5" type="ORF">ACOF00016_LOCUS8422</name>
</gene>
<dbReference type="PROSITE" id="PS50156">
    <property type="entry name" value="SSD"/>
    <property type="match status" value="1"/>
</dbReference>
<feature type="transmembrane region" description="Helical" evidence="3">
    <location>
        <begin position="175"/>
        <end position="203"/>
    </location>
</feature>
<dbReference type="GO" id="GO:0016020">
    <property type="term" value="C:membrane"/>
    <property type="evidence" value="ECO:0007669"/>
    <property type="project" value="TreeGrafter"/>
</dbReference>
<evidence type="ECO:0000256" key="3">
    <source>
        <dbReference type="SAM" id="Phobius"/>
    </source>
</evidence>
<feature type="region of interest" description="Disordered" evidence="2">
    <location>
        <begin position="762"/>
        <end position="781"/>
    </location>
</feature>
<feature type="transmembrane region" description="Helical" evidence="3">
    <location>
        <begin position="679"/>
        <end position="699"/>
    </location>
</feature>
<name>A0A7S3L3Z2_9STRA</name>
<dbReference type="InterPro" id="IPR053958">
    <property type="entry name" value="HMGCR/SNAP/NPC1-like_SSD"/>
</dbReference>
<comment type="similarity">
    <text evidence="1">Belongs to the patched family.</text>
</comment>
<accession>A0A7S3L3Z2</accession>
<keyword evidence="3" id="KW-0812">Transmembrane</keyword>
<dbReference type="InterPro" id="IPR000731">
    <property type="entry name" value="SSD"/>
</dbReference>
<feature type="transmembrane region" description="Helical" evidence="3">
    <location>
        <begin position="149"/>
        <end position="168"/>
    </location>
</feature>
<dbReference type="EMBL" id="HBIM01010050">
    <property type="protein sequence ID" value="CAE0411019.1"/>
    <property type="molecule type" value="Transcribed_RNA"/>
</dbReference>
<dbReference type="Gene3D" id="1.20.1640.10">
    <property type="entry name" value="Multidrug efflux transporter AcrB transmembrane domain"/>
    <property type="match status" value="2"/>
</dbReference>
<dbReference type="AlphaFoldDB" id="A0A7S3L3Z2"/>
<evidence type="ECO:0000259" key="4">
    <source>
        <dbReference type="PROSITE" id="PS50156"/>
    </source>
</evidence>
<feature type="transmembrane region" description="Helical" evidence="3">
    <location>
        <begin position="209"/>
        <end position="229"/>
    </location>
</feature>
<organism evidence="5">
    <name type="scientific">Amphora coffeiformis</name>
    <dbReference type="NCBI Taxonomy" id="265554"/>
    <lineage>
        <taxon>Eukaryota</taxon>
        <taxon>Sar</taxon>
        <taxon>Stramenopiles</taxon>
        <taxon>Ochrophyta</taxon>
        <taxon>Bacillariophyta</taxon>
        <taxon>Bacillariophyceae</taxon>
        <taxon>Bacillariophycidae</taxon>
        <taxon>Thalassiophysales</taxon>
        <taxon>Catenulaceae</taxon>
        <taxon>Amphora</taxon>
    </lineage>
</organism>
<proteinExistence type="inferred from homology"/>
<dbReference type="SUPFAM" id="SSF82866">
    <property type="entry name" value="Multidrug efflux transporter AcrB transmembrane domain"/>
    <property type="match status" value="2"/>
</dbReference>
<feature type="transmembrane region" description="Helical" evidence="3">
    <location>
        <begin position="249"/>
        <end position="272"/>
    </location>
</feature>
<evidence type="ECO:0000256" key="1">
    <source>
        <dbReference type="ARBA" id="ARBA00005585"/>
    </source>
</evidence>
<feature type="transmembrane region" description="Helical" evidence="3">
    <location>
        <begin position="278"/>
        <end position="302"/>
    </location>
</feature>
<feature type="compositionally biased region" description="Polar residues" evidence="2">
    <location>
        <begin position="768"/>
        <end position="780"/>
    </location>
</feature>
<dbReference type="PANTHER" id="PTHR10796">
    <property type="entry name" value="PATCHED-RELATED"/>
    <property type="match status" value="1"/>
</dbReference>
<evidence type="ECO:0000256" key="2">
    <source>
        <dbReference type="SAM" id="MobiDB-lite"/>
    </source>
</evidence>
<evidence type="ECO:0000313" key="5">
    <source>
        <dbReference type="EMBL" id="CAE0411019.1"/>
    </source>
</evidence>
<dbReference type="PANTHER" id="PTHR10796:SF92">
    <property type="entry name" value="PATCHED-RELATED, ISOFORM A"/>
    <property type="match status" value="1"/>
</dbReference>
<feature type="transmembrane region" description="Helical" evidence="3">
    <location>
        <begin position="378"/>
        <end position="398"/>
    </location>
</feature>
<feature type="transmembrane region" description="Helical" evidence="3">
    <location>
        <begin position="705"/>
        <end position="731"/>
    </location>
</feature>
<keyword evidence="3" id="KW-0472">Membrane</keyword>
<sequence>MGYLFDVLDTVRNLPGYASTCTEYSCEIHGACRFWDFNSTYFHSIHQSHDDLVARLSSTKYDDGVPVREEAVFGFPERNATNQQLVFVKSLPLLFQLPNTQAAFKFEEGALRVVENLAATLKNDIHLEMMAKRSYTDEYDRAIMRDVPLVPIGFCIMSTFTAVVFWCHDKVKSRALLGLGAVFAVTLSIVSSYGLLFCIGISFSSVAQIMPFVLFGIGLDDSFVIMRIYRNTDPASEISDRIGATVDEIGTAITLTTLTSALAFGLGCLSHVKAIRWLCMYALPAVILVYLFQLTFFVACIVDHENCIIKKRRDSCLLELPVWEIAIHQYTRRPPLDAQSEEKHGLPNINISSLDTAQNRKIDKFMNMYTKVLLRPQVKVAVVLIFAVLAISCGYSVAQMTQHFNDLDILPEDSYVSGYMRASADFLHPNVENPYVYFRDVRQSDETVQMQMEDYVGDLATLEQVSDEPIRFWLEAFKSFVHKNVSLQSLPFQEQLDHVLALPEFSPFLPDIVRDDNHTIVASRLRISLNIRIDAPVQDKIRFLKDQRRITAEQDINRDKTDWAFFTFANRYGIWELYSDNVSELVNTTIFGMVSVTGVAALFIPHWTASLFVLPLMFILYIDLLGMLQWGGVHINPVSFFTMAMSIGLLVDFVLHPLHRYYDSFGNRHEKTVRMLRTIGPSILTGGVSTLLGTLPLAFSSSSIFRTIFLAFMALSILGMGHGLILLPVLLSTFGPEDQTSSSRKSTCRSLSFEMVIDVTSNRDNDSEVSSWGSRQSDGNANGEVLQSADLEVSSWGSRQSAGNANDLVQADKNKGVEVSWNKKYGSCPCEF</sequence>
<dbReference type="InterPro" id="IPR051697">
    <property type="entry name" value="Patched_domain-protein"/>
</dbReference>
<dbReference type="Pfam" id="PF12349">
    <property type="entry name" value="Sterol-sensing"/>
    <property type="match status" value="1"/>
</dbReference>
<feature type="transmembrane region" description="Helical" evidence="3">
    <location>
        <begin position="585"/>
        <end position="604"/>
    </location>
</feature>
<feature type="transmembrane region" description="Helical" evidence="3">
    <location>
        <begin position="611"/>
        <end position="632"/>
    </location>
</feature>